<feature type="domain" description="WRKY19-like zinc finger" evidence="2">
    <location>
        <begin position="498"/>
        <end position="521"/>
    </location>
</feature>
<keyword evidence="4" id="KW-1185">Reference proteome</keyword>
<dbReference type="Proteomes" id="UP000241890">
    <property type="component" value="Unassembled WGS sequence"/>
</dbReference>
<feature type="domain" description="WRKY19-like zinc finger" evidence="2">
    <location>
        <begin position="473"/>
        <end position="497"/>
    </location>
</feature>
<feature type="region of interest" description="Disordered" evidence="1">
    <location>
        <begin position="107"/>
        <end position="156"/>
    </location>
</feature>
<feature type="region of interest" description="Disordered" evidence="1">
    <location>
        <begin position="176"/>
        <end position="220"/>
    </location>
</feature>
<feature type="compositionally biased region" description="Low complexity" evidence="1">
    <location>
        <begin position="347"/>
        <end position="356"/>
    </location>
</feature>
<gene>
    <name evidence="3" type="ORF">FCC1311_000462</name>
</gene>
<proteinExistence type="predicted"/>
<feature type="compositionally biased region" description="Low complexity" evidence="1">
    <location>
        <begin position="114"/>
        <end position="123"/>
    </location>
</feature>
<dbReference type="Pfam" id="PF24906">
    <property type="entry name" value="Zf_WRKY19"/>
    <property type="match status" value="3"/>
</dbReference>
<organism evidence="3 4">
    <name type="scientific">Hondaea fermentalgiana</name>
    <dbReference type="NCBI Taxonomy" id="2315210"/>
    <lineage>
        <taxon>Eukaryota</taxon>
        <taxon>Sar</taxon>
        <taxon>Stramenopiles</taxon>
        <taxon>Bigyra</taxon>
        <taxon>Labyrinthulomycetes</taxon>
        <taxon>Thraustochytrida</taxon>
        <taxon>Thraustochytriidae</taxon>
        <taxon>Hondaea</taxon>
    </lineage>
</organism>
<accession>A0A2R5FYI5</accession>
<dbReference type="EMBL" id="BEYU01000001">
    <property type="protein sequence ID" value="GBG23826.1"/>
    <property type="molecule type" value="Genomic_DNA"/>
</dbReference>
<protein>
    <recommendedName>
        <fullName evidence="2">WRKY19-like zinc finger domain-containing protein</fullName>
    </recommendedName>
</protein>
<dbReference type="InParanoid" id="A0A2R5FYI5"/>
<sequence>MLVKQPRQDPGAAMAMQGHLARDQGAATREYLAQMHQMQMQQQQQQQQQPAAAAAAAASSAVAAGLAQGANAQSDAEMRALVAAYQQQYASASPEVQRAMHQLAAAQQKERLAKQQQQQQQQQHAMPTAATYGAAKPSAATFQTQQQQHQRSKEEYDADLEARMLRQQHLAYQRQLMRTQQHPQQTQQTYVGSSRPGSNATSPAASNNASPTAAASATSDKERQVLMMARALTQALEQQDASASHAPMSPATAAAYANLVAPHMTSIGSEAEIKAAFQAPALHHSFPVNAASPSAMSLRDLSLPQLLNLLPQSMMPGASQNSSAPALQPPLPPAATAASMVHRRHSSGASSSTSTCSDDHSGSTGRVDAYCKKRAAALADLAKYEVARKLARTIKEEQVYSNALGPNAPMGSGQHALSRGKPRGKLCNFIRCDKLARGRGYCKRHGGGRRCESENCLRSARSGSKFCTSHGGGRRCQTPGCTKGAEGATYHCVAHGGGKRCQHEGCTKKDQGSGYCKSHGGGKRCAIPACMRSVKTGTDLCSQHWMLREDNGIVSGFST</sequence>
<dbReference type="OrthoDB" id="77038at2759"/>
<feature type="domain" description="WRKY19-like zinc finger" evidence="2">
    <location>
        <begin position="448"/>
        <end position="472"/>
    </location>
</feature>
<dbReference type="AlphaFoldDB" id="A0A2R5FYI5"/>
<name>A0A2R5FYI5_9STRA</name>
<evidence type="ECO:0000313" key="4">
    <source>
        <dbReference type="Proteomes" id="UP000241890"/>
    </source>
</evidence>
<dbReference type="InterPro" id="IPR056866">
    <property type="entry name" value="Znf_WRKY19"/>
</dbReference>
<evidence type="ECO:0000313" key="3">
    <source>
        <dbReference type="EMBL" id="GBG23826.1"/>
    </source>
</evidence>
<dbReference type="PANTHER" id="PTHR31827:SF1">
    <property type="entry name" value="EMB|CAB89363.1"/>
    <property type="match status" value="1"/>
</dbReference>
<evidence type="ECO:0000256" key="1">
    <source>
        <dbReference type="SAM" id="MobiDB-lite"/>
    </source>
</evidence>
<evidence type="ECO:0000259" key="2">
    <source>
        <dbReference type="Pfam" id="PF24906"/>
    </source>
</evidence>
<feature type="compositionally biased region" description="Low complexity" evidence="1">
    <location>
        <begin position="198"/>
        <end position="218"/>
    </location>
</feature>
<feature type="compositionally biased region" description="Low complexity" evidence="1">
    <location>
        <begin position="176"/>
        <end position="189"/>
    </location>
</feature>
<comment type="caution">
    <text evidence="3">The sequence shown here is derived from an EMBL/GenBank/DDBJ whole genome shotgun (WGS) entry which is preliminary data.</text>
</comment>
<dbReference type="PANTHER" id="PTHR31827">
    <property type="entry name" value="EMB|CAB89363.1"/>
    <property type="match status" value="1"/>
</dbReference>
<reference evidence="3 4" key="1">
    <citation type="submission" date="2017-12" db="EMBL/GenBank/DDBJ databases">
        <title>Sequencing, de novo assembly and annotation of complete genome of a new Thraustochytrid species, strain FCC1311.</title>
        <authorList>
            <person name="Sedici K."/>
            <person name="Godart F."/>
            <person name="Aiese Cigliano R."/>
            <person name="Sanseverino W."/>
            <person name="Barakat M."/>
            <person name="Ortet P."/>
            <person name="Marechal E."/>
            <person name="Cagnac O."/>
            <person name="Amato A."/>
        </authorList>
    </citation>
    <scope>NUCLEOTIDE SEQUENCE [LARGE SCALE GENOMIC DNA]</scope>
</reference>
<feature type="region of interest" description="Disordered" evidence="1">
    <location>
        <begin position="314"/>
        <end position="365"/>
    </location>
</feature>